<dbReference type="EMBL" id="JAAIYP010000011">
    <property type="protein sequence ID" value="NFV79183.1"/>
    <property type="molecule type" value="Genomic_DNA"/>
</dbReference>
<comment type="similarity">
    <text evidence="1 5 6">Belongs to the heat shock protein 70 family.</text>
</comment>
<keyword evidence="4 5" id="KW-0143">Chaperone</keyword>
<evidence type="ECO:0000256" key="5">
    <source>
        <dbReference type="HAMAP-Rule" id="MF_00679"/>
    </source>
</evidence>
<dbReference type="FunFam" id="2.60.34.10:FF:000005">
    <property type="entry name" value="Chaperone protein HscA homolog"/>
    <property type="match status" value="1"/>
</dbReference>
<sequence length="641" mass="68039">MSDGLVLLQLHEPGETPAPHEQEAGAAVGIDLGTTNSVVALSFDSEVEVLRGADGRALIPSVVHYRDDGSVEVGSRAREAILETPDHVVSSIKRLMGRGIEDVKALAGTLPYTVEPNPEAGPEGGMVRLRIAGRVMTPVEISADILRAIKARAEEALSGRHVSRAVITVPAYFDDAARTATKDAARLADIEVLRLVNEPTAAALAYGLDNSVEGLYAVYDLGGGTFDISILKMEKGVFQVKATGGDAVLGGDDIDHAVAEHFLATRSAGLGKETISAGEAKQALMAARVAKECLTARDSGEWMIEVDGKPSRHTLDRVTLEALAEPFVGRTIDICRNVVEDAGIEIDAIKGVVLVGGSTRMPLVRRRVAEFFGSEPLSDINPDEVVAVGAALQAEALTRGSDTLLLDVTPLSLGIETMGGIVEKVIPRNTPIPVAMAQEFTTYQDGQTAMSIHVVQGEREMVDQNRSLARFVLRGIPPMAAGAARIRVTFQVDADGLLTVSAKELTTEVEQQVAVKPSYGLSDDEMANMLRASMENARDDMAQRLRAEAVVEAKRSVLAVNSALSVDADLLSDDERQGIDAALKRVDEACAGSDRDAVNAAVEQLEAATKSFAEKRMDRGIRQALAGVSVDRLDDALGGDD</sequence>
<dbReference type="PRINTS" id="PR00301">
    <property type="entry name" value="HEATSHOCK70"/>
</dbReference>
<dbReference type="HAMAP" id="MF_00679">
    <property type="entry name" value="HscA"/>
    <property type="match status" value="1"/>
</dbReference>
<reference evidence="7 8" key="1">
    <citation type="submission" date="2020-02" db="EMBL/GenBank/DDBJ databases">
        <authorList>
            <person name="Dziuba M."/>
            <person name="Kuznetsov B."/>
            <person name="Mardanov A."/>
            <person name="Ravin N."/>
            <person name="Grouzdev D."/>
        </authorList>
    </citation>
    <scope>NUCLEOTIDE SEQUENCE [LARGE SCALE GENOMIC DNA]</scope>
    <source>
        <strain evidence="7 8">SpK</strain>
    </source>
</reference>
<dbReference type="InterPro" id="IPR018181">
    <property type="entry name" value="Heat_shock_70_CS"/>
</dbReference>
<dbReference type="RefSeq" id="WP_163675086.1">
    <property type="nucleotide sequence ID" value="NZ_JAAIYP010000011.1"/>
</dbReference>
<dbReference type="NCBIfam" id="TIGR01991">
    <property type="entry name" value="HscA"/>
    <property type="match status" value="1"/>
</dbReference>
<evidence type="ECO:0000256" key="1">
    <source>
        <dbReference type="ARBA" id="ARBA00007381"/>
    </source>
</evidence>
<gene>
    <name evidence="5 7" type="primary">hscA</name>
    <name evidence="7" type="ORF">G4223_03520</name>
</gene>
<dbReference type="InterPro" id="IPR013126">
    <property type="entry name" value="Hsp_70_fam"/>
</dbReference>
<comment type="caution">
    <text evidence="7">The sequence shown here is derived from an EMBL/GenBank/DDBJ whole genome shotgun (WGS) entry which is preliminary data.</text>
</comment>
<dbReference type="InterPro" id="IPR043129">
    <property type="entry name" value="ATPase_NBD"/>
</dbReference>
<dbReference type="Gene3D" id="2.60.34.10">
    <property type="entry name" value="Substrate Binding Domain Of DNAk, Chain A, domain 1"/>
    <property type="match status" value="1"/>
</dbReference>
<dbReference type="GO" id="GO:0140662">
    <property type="term" value="F:ATP-dependent protein folding chaperone"/>
    <property type="evidence" value="ECO:0007669"/>
    <property type="project" value="InterPro"/>
</dbReference>
<evidence type="ECO:0000256" key="4">
    <source>
        <dbReference type="ARBA" id="ARBA00023186"/>
    </source>
</evidence>
<dbReference type="GO" id="GO:0005524">
    <property type="term" value="F:ATP binding"/>
    <property type="evidence" value="ECO:0007669"/>
    <property type="project" value="UniProtKB-KW"/>
</dbReference>
<evidence type="ECO:0000256" key="2">
    <source>
        <dbReference type="ARBA" id="ARBA00022741"/>
    </source>
</evidence>
<dbReference type="GO" id="GO:0016226">
    <property type="term" value="P:iron-sulfur cluster assembly"/>
    <property type="evidence" value="ECO:0007669"/>
    <property type="project" value="InterPro"/>
</dbReference>
<dbReference type="SUPFAM" id="SSF100934">
    <property type="entry name" value="Heat shock protein 70kD (HSP70), C-terminal subdomain"/>
    <property type="match status" value="1"/>
</dbReference>
<dbReference type="NCBIfam" id="NF003520">
    <property type="entry name" value="PRK05183.1"/>
    <property type="match status" value="1"/>
</dbReference>
<dbReference type="Proteomes" id="UP000480684">
    <property type="component" value="Unassembled WGS sequence"/>
</dbReference>
<dbReference type="PROSITE" id="PS00297">
    <property type="entry name" value="HSP70_1"/>
    <property type="match status" value="1"/>
</dbReference>
<dbReference type="GO" id="GO:0016887">
    <property type="term" value="F:ATP hydrolysis activity"/>
    <property type="evidence" value="ECO:0007669"/>
    <property type="project" value="UniProtKB-UniRule"/>
</dbReference>
<evidence type="ECO:0000313" key="8">
    <source>
        <dbReference type="Proteomes" id="UP000480684"/>
    </source>
</evidence>
<accession>A0A7C9QS27</accession>
<dbReference type="PROSITE" id="PS00329">
    <property type="entry name" value="HSP70_2"/>
    <property type="match status" value="1"/>
</dbReference>
<dbReference type="AlphaFoldDB" id="A0A7C9QS27"/>
<dbReference type="Gene3D" id="3.30.420.40">
    <property type="match status" value="2"/>
</dbReference>
<comment type="function">
    <text evidence="5">Chaperone involved in the maturation of iron-sulfur cluster-containing proteins. Has a low intrinsic ATPase activity which is markedly stimulated by HscB.</text>
</comment>
<evidence type="ECO:0000256" key="3">
    <source>
        <dbReference type="ARBA" id="ARBA00022840"/>
    </source>
</evidence>
<keyword evidence="8" id="KW-1185">Reference proteome</keyword>
<dbReference type="InterPro" id="IPR029048">
    <property type="entry name" value="HSP70_C_sf"/>
</dbReference>
<dbReference type="SUPFAM" id="SSF100920">
    <property type="entry name" value="Heat shock protein 70kD (HSP70), peptide-binding domain"/>
    <property type="match status" value="1"/>
</dbReference>
<dbReference type="PROSITE" id="PS01036">
    <property type="entry name" value="HSP70_3"/>
    <property type="match status" value="1"/>
</dbReference>
<name>A0A7C9QS27_9PROT</name>
<keyword evidence="3 5" id="KW-0067">ATP-binding</keyword>
<evidence type="ECO:0000256" key="6">
    <source>
        <dbReference type="RuleBase" id="RU003322"/>
    </source>
</evidence>
<proteinExistence type="inferred from homology"/>
<keyword evidence="2 5" id="KW-0547">Nucleotide-binding</keyword>
<dbReference type="InterPro" id="IPR010236">
    <property type="entry name" value="ISC_FeS_clus_asmbl_HscA"/>
</dbReference>
<dbReference type="SUPFAM" id="SSF53067">
    <property type="entry name" value="Actin-like ATPase domain"/>
    <property type="match status" value="2"/>
</dbReference>
<protein>
    <recommendedName>
        <fullName evidence="5">Chaperone protein HscA homolog</fullName>
    </recommendedName>
</protein>
<dbReference type="Gene3D" id="1.20.1270.10">
    <property type="match status" value="1"/>
</dbReference>
<dbReference type="InterPro" id="IPR029047">
    <property type="entry name" value="HSP70_peptide-bd_sf"/>
</dbReference>
<organism evidence="7 8">
    <name type="scientific">Magnetospirillum aberrantis SpK</name>
    <dbReference type="NCBI Taxonomy" id="908842"/>
    <lineage>
        <taxon>Bacteria</taxon>
        <taxon>Pseudomonadati</taxon>
        <taxon>Pseudomonadota</taxon>
        <taxon>Alphaproteobacteria</taxon>
        <taxon>Rhodospirillales</taxon>
        <taxon>Rhodospirillaceae</taxon>
        <taxon>Magnetospirillum</taxon>
    </lineage>
</organism>
<evidence type="ECO:0000313" key="7">
    <source>
        <dbReference type="EMBL" id="NFV79183.1"/>
    </source>
</evidence>
<dbReference type="PANTHER" id="PTHR19375">
    <property type="entry name" value="HEAT SHOCK PROTEIN 70KDA"/>
    <property type="match status" value="1"/>
</dbReference>
<dbReference type="Gene3D" id="3.90.640.10">
    <property type="entry name" value="Actin, Chain A, domain 4"/>
    <property type="match status" value="1"/>
</dbReference>
<dbReference type="Pfam" id="PF00012">
    <property type="entry name" value="HSP70"/>
    <property type="match status" value="1"/>
</dbReference>
<dbReference type="GO" id="GO:0051082">
    <property type="term" value="F:unfolded protein binding"/>
    <property type="evidence" value="ECO:0007669"/>
    <property type="project" value="InterPro"/>
</dbReference>